<keyword evidence="5" id="KW-1185">Reference proteome</keyword>
<dbReference type="PANTHER" id="PTHR15718:SF5">
    <property type="entry name" value="G PROTEIN-REGULATED INDUCER OF NEURITE OUTGROWTH 2"/>
    <property type="match status" value="1"/>
</dbReference>
<dbReference type="PANTHER" id="PTHR15718">
    <property type="entry name" value="G PROTEIN-REGULATED INDUCER OF NEURITE OUTGROWTH C-TERMINAL DOMAIN-CONTAINING PROTEIN"/>
    <property type="match status" value="1"/>
</dbReference>
<evidence type="ECO:0000256" key="1">
    <source>
        <dbReference type="ARBA" id="ARBA00002358"/>
    </source>
</evidence>
<dbReference type="InterPro" id="IPR032745">
    <property type="entry name" value="GRIN_C"/>
</dbReference>
<dbReference type="OMA" id="RCCNLSC"/>
<sequence length="487" mass="52554">MAESGCPVSKPVASEGTVPSNLTITNDSILPLSKTSTELVKGQVQPEELCKSSREEPCSEKVLEDIESHIKTKARVPVTHRSVNRLAIRNVTRPHSIAEVHISEGVELQLGDGMIHRNEQVPLASKENTCSSHKDLREQSLAPAKLSVQRSHSDSLQIQKEGHAPPLHCETSAPIQSFICKQAMQLQQNSTTTTFCRAGSCGSGCSTQQNCWVHICNSGPPPLSGDLGMDTKHARFEEAVCCGSYNHGTLEDTFAAYCHPQPIPAPAQLLPRLTGLEGDCRGQMGGPALLALPPLISSVSETGLDAKRLLRCCNLDCNWPGPLRQAGSQQQQPGDEGRSTRDAGTMTSSKELRDVGVQVGVQTDSERPPQHVFPEVCLVDEKSDTDKSAASQKSPVKEVKWDAEGMTWEVYGASVDPEELGLAIQKHLELQIKETAVKAAKLARQDTNMSQNGMGKSQQRRRGLMSALRPPGCCTLLKLCSLGGPAL</sequence>
<accession>A0A3B4DGV3</accession>
<evidence type="ECO:0000313" key="5">
    <source>
        <dbReference type="Proteomes" id="UP001501920"/>
    </source>
</evidence>
<protein>
    <recommendedName>
        <fullName evidence="3">G protein-regulated inducer of neurite outgrowth C-terminal domain-containing protein</fullName>
    </recommendedName>
</protein>
<evidence type="ECO:0000259" key="3">
    <source>
        <dbReference type="Pfam" id="PF15235"/>
    </source>
</evidence>
<dbReference type="Proteomes" id="UP001501920">
    <property type="component" value="Chromosome 5"/>
</dbReference>
<dbReference type="GeneTree" id="ENSGT00570000079168"/>
<organism evidence="4 5">
    <name type="scientific">Pygocentrus nattereri</name>
    <name type="common">Red-bellied piranha</name>
    <dbReference type="NCBI Taxonomy" id="42514"/>
    <lineage>
        <taxon>Eukaryota</taxon>
        <taxon>Metazoa</taxon>
        <taxon>Chordata</taxon>
        <taxon>Craniata</taxon>
        <taxon>Vertebrata</taxon>
        <taxon>Euteleostomi</taxon>
        <taxon>Actinopterygii</taxon>
        <taxon>Neopterygii</taxon>
        <taxon>Teleostei</taxon>
        <taxon>Ostariophysi</taxon>
        <taxon>Characiformes</taxon>
        <taxon>Characoidei</taxon>
        <taxon>Pygocentrus</taxon>
    </lineage>
</organism>
<comment type="function">
    <text evidence="1">May be involved in neurite outgrowth.</text>
</comment>
<proteinExistence type="predicted"/>
<name>A0A3B4DGV3_PYGNA</name>
<reference evidence="4" key="3">
    <citation type="submission" date="2025-09" db="UniProtKB">
        <authorList>
            <consortium name="Ensembl"/>
        </authorList>
    </citation>
    <scope>IDENTIFICATION</scope>
</reference>
<dbReference type="Ensembl" id="ENSPNAT00000012147.2">
    <property type="protein sequence ID" value="ENSPNAP00000023642.2"/>
    <property type="gene ID" value="ENSPNAG00000008169.2"/>
</dbReference>
<evidence type="ECO:0000313" key="4">
    <source>
        <dbReference type="Ensembl" id="ENSPNAP00000023642.2"/>
    </source>
</evidence>
<evidence type="ECO:0000256" key="2">
    <source>
        <dbReference type="SAM" id="MobiDB-lite"/>
    </source>
</evidence>
<dbReference type="GO" id="GO:0005886">
    <property type="term" value="C:plasma membrane"/>
    <property type="evidence" value="ECO:0007669"/>
    <property type="project" value="TreeGrafter"/>
</dbReference>
<dbReference type="OrthoDB" id="10049175at2759"/>
<dbReference type="Pfam" id="PF15235">
    <property type="entry name" value="GRIN_C"/>
    <property type="match status" value="1"/>
</dbReference>
<dbReference type="GO" id="GO:0031175">
    <property type="term" value="P:neuron projection development"/>
    <property type="evidence" value="ECO:0007669"/>
    <property type="project" value="TreeGrafter"/>
</dbReference>
<feature type="region of interest" description="Disordered" evidence="2">
    <location>
        <begin position="324"/>
        <end position="353"/>
    </location>
</feature>
<dbReference type="InterPro" id="IPR026646">
    <property type="entry name" value="GPRIN2-like/GPRIN3"/>
</dbReference>
<feature type="domain" description="G protein-regulated inducer of neurite outgrowth C-terminal" evidence="3">
    <location>
        <begin position="373"/>
        <end position="475"/>
    </location>
</feature>
<dbReference type="AlphaFoldDB" id="A0A3B4DGV3"/>
<reference evidence="4" key="2">
    <citation type="submission" date="2025-08" db="UniProtKB">
        <authorList>
            <consortium name="Ensembl"/>
        </authorList>
    </citation>
    <scope>IDENTIFICATION</scope>
</reference>
<reference evidence="4 5" key="1">
    <citation type="submission" date="2020-10" db="EMBL/GenBank/DDBJ databases">
        <title>Pygocentrus nattereri (red-bellied piranha) genome, fPygNat1, primary haplotype.</title>
        <authorList>
            <person name="Myers G."/>
            <person name="Meyer A."/>
            <person name="Karagic N."/>
            <person name="Pippel M."/>
            <person name="Winkler S."/>
            <person name="Tracey A."/>
            <person name="Wood J."/>
            <person name="Formenti G."/>
            <person name="Howe K."/>
            <person name="Fedrigo O."/>
            <person name="Jarvis E.D."/>
        </authorList>
    </citation>
    <scope>NUCLEOTIDE SEQUENCE [LARGE SCALE GENOMIC DNA]</scope>
</reference>